<comment type="catalytic activity">
    <reaction evidence="12">
        <text>(6R)-5,10-methylene-5,6,7,8-tetrahydrofolate + NADP(+) = (6R)-5,10-methenyltetrahydrofolate + NADPH</text>
        <dbReference type="Rhea" id="RHEA:22812"/>
        <dbReference type="ChEBI" id="CHEBI:15636"/>
        <dbReference type="ChEBI" id="CHEBI:57455"/>
        <dbReference type="ChEBI" id="CHEBI:57783"/>
        <dbReference type="ChEBI" id="CHEBI:58349"/>
        <dbReference type="EC" id="1.5.1.5"/>
    </reaction>
</comment>
<evidence type="ECO:0000256" key="10">
    <source>
        <dbReference type="ARBA" id="ARBA00023167"/>
    </source>
</evidence>
<dbReference type="SUPFAM" id="SSF53223">
    <property type="entry name" value="Aminoacid dehydrogenase-like, N-terminal domain"/>
    <property type="match status" value="1"/>
</dbReference>
<keyword evidence="8 12" id="KW-0560">Oxidoreductase</keyword>
<dbReference type="GO" id="GO:0009086">
    <property type="term" value="P:methionine biosynthetic process"/>
    <property type="evidence" value="ECO:0007669"/>
    <property type="project" value="UniProtKB-KW"/>
</dbReference>
<evidence type="ECO:0000313" key="15">
    <source>
        <dbReference type="EMBL" id="NJC55651.1"/>
    </source>
</evidence>
<evidence type="ECO:0000256" key="3">
    <source>
        <dbReference type="ARBA" id="ARBA00022563"/>
    </source>
</evidence>
<keyword evidence="7 12" id="KW-0521">NADP</keyword>
<dbReference type="EMBL" id="JAATJN010000001">
    <property type="protein sequence ID" value="NJC55651.1"/>
    <property type="molecule type" value="Genomic_DNA"/>
</dbReference>
<gene>
    <name evidence="12" type="primary">folD</name>
    <name evidence="15" type="ORF">BKA07_000686</name>
</gene>
<evidence type="ECO:0000313" key="16">
    <source>
        <dbReference type="Proteomes" id="UP000576792"/>
    </source>
</evidence>
<dbReference type="InterPro" id="IPR036291">
    <property type="entry name" value="NAD(P)-bd_dom_sf"/>
</dbReference>
<keyword evidence="11 12" id="KW-0511">Multifunctional enzyme</keyword>
<dbReference type="InterPro" id="IPR046346">
    <property type="entry name" value="Aminoacid_DH-like_N_sf"/>
</dbReference>
<comment type="function">
    <text evidence="12">Catalyzes the oxidation of 5,10-methylenetetrahydrofolate to 5,10-methenyltetrahydrofolate and then the hydrolysis of 5,10-methenyltetrahydrofolate to 10-formyltetrahydrofolate.</text>
</comment>
<dbReference type="PANTHER" id="PTHR48099">
    <property type="entry name" value="C-1-TETRAHYDROFOLATE SYNTHASE, CYTOPLASMIC-RELATED"/>
    <property type="match status" value="1"/>
</dbReference>
<evidence type="ECO:0000256" key="11">
    <source>
        <dbReference type="ARBA" id="ARBA00023268"/>
    </source>
</evidence>
<keyword evidence="16" id="KW-1185">Reference proteome</keyword>
<dbReference type="GO" id="GO:0035999">
    <property type="term" value="P:tetrahydrofolate interconversion"/>
    <property type="evidence" value="ECO:0007669"/>
    <property type="project" value="UniProtKB-UniRule"/>
</dbReference>
<comment type="subunit">
    <text evidence="2 12">Homodimer.</text>
</comment>
<dbReference type="Proteomes" id="UP000576792">
    <property type="component" value="Unassembled WGS sequence"/>
</dbReference>
<dbReference type="GO" id="GO:0005829">
    <property type="term" value="C:cytosol"/>
    <property type="evidence" value="ECO:0007669"/>
    <property type="project" value="TreeGrafter"/>
</dbReference>
<dbReference type="GO" id="GO:0004488">
    <property type="term" value="F:methylenetetrahydrofolate dehydrogenase (NADP+) activity"/>
    <property type="evidence" value="ECO:0007669"/>
    <property type="project" value="UniProtKB-UniRule"/>
</dbReference>
<dbReference type="Pfam" id="PF00763">
    <property type="entry name" value="THF_DHG_CYH"/>
    <property type="match status" value="1"/>
</dbReference>
<organism evidence="15 16">
    <name type="scientific">Brevibacterium marinum</name>
    <dbReference type="NCBI Taxonomy" id="418643"/>
    <lineage>
        <taxon>Bacteria</taxon>
        <taxon>Bacillati</taxon>
        <taxon>Actinomycetota</taxon>
        <taxon>Actinomycetes</taxon>
        <taxon>Micrococcales</taxon>
        <taxon>Brevibacteriaceae</taxon>
        <taxon>Brevibacterium</taxon>
    </lineage>
</organism>
<dbReference type="InterPro" id="IPR000672">
    <property type="entry name" value="THF_DH/CycHdrlase"/>
</dbReference>
<dbReference type="UniPathway" id="UPA00193"/>
<dbReference type="PRINTS" id="PR00085">
    <property type="entry name" value="THFDHDRGNASE"/>
</dbReference>
<feature type="binding site" evidence="12">
    <location>
        <begin position="166"/>
        <end position="168"/>
    </location>
    <ligand>
        <name>NADP(+)</name>
        <dbReference type="ChEBI" id="CHEBI:58349"/>
    </ligand>
</feature>
<evidence type="ECO:0000256" key="6">
    <source>
        <dbReference type="ARBA" id="ARBA00022801"/>
    </source>
</evidence>
<dbReference type="PANTHER" id="PTHR48099:SF5">
    <property type="entry name" value="C-1-TETRAHYDROFOLATE SYNTHASE, CYTOPLASMIC"/>
    <property type="match status" value="1"/>
</dbReference>
<dbReference type="EC" id="1.5.1.5" evidence="12"/>
<reference evidence="15 16" key="1">
    <citation type="submission" date="2020-03" db="EMBL/GenBank/DDBJ databases">
        <title>Sequencing the genomes of 1000 actinobacteria strains.</title>
        <authorList>
            <person name="Klenk H.-P."/>
        </authorList>
    </citation>
    <scope>NUCLEOTIDE SEQUENCE [LARGE SCALE GENOMIC DNA]</scope>
    <source>
        <strain evidence="15 16">DSM 18964</strain>
    </source>
</reference>
<keyword evidence="3 12" id="KW-0554">One-carbon metabolism</keyword>
<accession>A0A846S0C4</accession>
<comment type="pathway">
    <text evidence="1 12">One-carbon metabolism; tetrahydrofolate interconversion.</text>
</comment>
<comment type="caution">
    <text evidence="12">Lacks conserved residue(s) required for the propagation of feature annotation.</text>
</comment>
<dbReference type="Pfam" id="PF02882">
    <property type="entry name" value="THF_DHG_CYH_C"/>
    <property type="match status" value="1"/>
</dbReference>
<evidence type="ECO:0000259" key="13">
    <source>
        <dbReference type="Pfam" id="PF00763"/>
    </source>
</evidence>
<dbReference type="InterPro" id="IPR020630">
    <property type="entry name" value="THF_DH/CycHdrlase_cat_dom"/>
</dbReference>
<dbReference type="PROSITE" id="PS00767">
    <property type="entry name" value="THF_DHG_CYH_2"/>
    <property type="match status" value="1"/>
</dbReference>
<dbReference type="SUPFAM" id="SSF51735">
    <property type="entry name" value="NAD(P)-binding Rossmann-fold domains"/>
    <property type="match status" value="1"/>
</dbReference>
<keyword evidence="6 12" id="KW-0378">Hydrolase</keyword>
<evidence type="ECO:0000256" key="2">
    <source>
        <dbReference type="ARBA" id="ARBA00011738"/>
    </source>
</evidence>
<dbReference type="HAMAP" id="MF_01576">
    <property type="entry name" value="THF_DHG_CYH"/>
    <property type="match status" value="1"/>
</dbReference>
<keyword evidence="4 12" id="KW-0028">Amino-acid biosynthesis</keyword>
<evidence type="ECO:0000256" key="7">
    <source>
        <dbReference type="ARBA" id="ARBA00022857"/>
    </source>
</evidence>
<dbReference type="FunFam" id="3.40.50.10860:FF:000005">
    <property type="entry name" value="C-1-tetrahydrofolate synthase, cytoplasmic, putative"/>
    <property type="match status" value="1"/>
</dbReference>
<dbReference type="FunFam" id="3.40.50.720:FF:000006">
    <property type="entry name" value="Bifunctional protein FolD"/>
    <property type="match status" value="1"/>
</dbReference>
<keyword evidence="5 12" id="KW-0658">Purine biosynthesis</keyword>
<dbReference type="Gene3D" id="3.40.50.10860">
    <property type="entry name" value="Leucine Dehydrogenase, chain A, domain 1"/>
    <property type="match status" value="1"/>
</dbReference>
<sequence length="281" mass="29840">MSAQILDGNATAKAILNDLIAEVSRLSEQTGKRPVLATVIVGDDPASHTYVKMKVNRCRKVGIEPRQITLPAESSTEQVVSEVRKLSEDDSVDGILVQHPAPAQVDEKQVFEAIDPDKDVDGVTAGSLAAMAFKEQGFRSATPGGIMRLFEEYGIELAGRHTIVVGRSRILGIPMGLLLLAENATVTYCHSKTVDLKDHVSQADIVVAAAGQPGLIAGDWIKTGAVVADAGYADNAGDVEFDVAADRAAWITPVPGGVGPMTIACLLEQTVESHRRRHGLD</sequence>
<dbReference type="CDD" id="cd01080">
    <property type="entry name" value="NAD_bind_m-THF_DH_Cyclohyd"/>
    <property type="match status" value="1"/>
</dbReference>
<evidence type="ECO:0000256" key="12">
    <source>
        <dbReference type="HAMAP-Rule" id="MF_01576"/>
    </source>
</evidence>
<dbReference type="RefSeq" id="WP_167949648.1">
    <property type="nucleotide sequence ID" value="NZ_BAAAPQ010000026.1"/>
</dbReference>
<evidence type="ECO:0000256" key="9">
    <source>
        <dbReference type="ARBA" id="ARBA00023102"/>
    </source>
</evidence>
<dbReference type="EC" id="3.5.4.9" evidence="12"/>
<dbReference type="InterPro" id="IPR020867">
    <property type="entry name" value="THF_DH/CycHdrlase_CS"/>
</dbReference>
<evidence type="ECO:0000256" key="4">
    <source>
        <dbReference type="ARBA" id="ARBA00022605"/>
    </source>
</evidence>
<dbReference type="InterPro" id="IPR020631">
    <property type="entry name" value="THF_DH/CycHdrlase_NAD-bd_dom"/>
</dbReference>
<comment type="caution">
    <text evidence="15">The sequence shown here is derived from an EMBL/GenBank/DDBJ whole genome shotgun (WGS) entry which is preliminary data.</text>
</comment>
<protein>
    <recommendedName>
        <fullName evidence="12">Bifunctional protein FolD</fullName>
    </recommendedName>
    <domain>
        <recommendedName>
            <fullName evidence="12">Methylenetetrahydrofolate dehydrogenase</fullName>
            <ecNumber evidence="12">1.5.1.5</ecNumber>
        </recommendedName>
    </domain>
    <domain>
        <recommendedName>
            <fullName evidence="12">Methenyltetrahydrofolate cyclohydrolase</fullName>
            <ecNumber evidence="12">3.5.4.9</ecNumber>
        </recommendedName>
    </domain>
</protein>
<evidence type="ECO:0000256" key="1">
    <source>
        <dbReference type="ARBA" id="ARBA00004777"/>
    </source>
</evidence>
<keyword evidence="10 12" id="KW-0486">Methionine biosynthesis</keyword>
<comment type="catalytic activity">
    <reaction evidence="12">
        <text>(6R)-5,10-methenyltetrahydrofolate + H2O = (6R)-10-formyltetrahydrofolate + H(+)</text>
        <dbReference type="Rhea" id="RHEA:23700"/>
        <dbReference type="ChEBI" id="CHEBI:15377"/>
        <dbReference type="ChEBI" id="CHEBI:15378"/>
        <dbReference type="ChEBI" id="CHEBI:57455"/>
        <dbReference type="ChEBI" id="CHEBI:195366"/>
        <dbReference type="EC" id="3.5.4.9"/>
    </reaction>
</comment>
<comment type="similarity">
    <text evidence="12">Belongs to the tetrahydrofolate dehydrogenase/cyclohydrolase family.</text>
</comment>
<proteinExistence type="inferred from homology"/>
<evidence type="ECO:0000256" key="5">
    <source>
        <dbReference type="ARBA" id="ARBA00022755"/>
    </source>
</evidence>
<name>A0A846S0C4_9MICO</name>
<feature type="domain" description="Tetrahydrofolate dehydrogenase/cyclohydrolase catalytic" evidence="13">
    <location>
        <begin position="6"/>
        <end position="121"/>
    </location>
</feature>
<feature type="domain" description="Tetrahydrofolate dehydrogenase/cyclohydrolase NAD(P)-binding" evidence="14">
    <location>
        <begin position="140"/>
        <end position="277"/>
    </location>
</feature>
<dbReference type="AlphaFoldDB" id="A0A846S0C4"/>
<dbReference type="GO" id="GO:0000105">
    <property type="term" value="P:L-histidine biosynthetic process"/>
    <property type="evidence" value="ECO:0007669"/>
    <property type="project" value="UniProtKB-KW"/>
</dbReference>
<dbReference type="GO" id="GO:0004477">
    <property type="term" value="F:methenyltetrahydrofolate cyclohydrolase activity"/>
    <property type="evidence" value="ECO:0007669"/>
    <property type="project" value="UniProtKB-UniRule"/>
</dbReference>
<evidence type="ECO:0000256" key="8">
    <source>
        <dbReference type="ARBA" id="ARBA00023002"/>
    </source>
</evidence>
<dbReference type="GO" id="GO:0006164">
    <property type="term" value="P:purine nucleotide biosynthetic process"/>
    <property type="evidence" value="ECO:0007669"/>
    <property type="project" value="UniProtKB-KW"/>
</dbReference>
<evidence type="ECO:0000259" key="14">
    <source>
        <dbReference type="Pfam" id="PF02882"/>
    </source>
</evidence>
<dbReference type="Gene3D" id="3.40.50.720">
    <property type="entry name" value="NAD(P)-binding Rossmann-like Domain"/>
    <property type="match status" value="1"/>
</dbReference>
<keyword evidence="9 12" id="KW-0368">Histidine biosynthesis</keyword>